<evidence type="ECO:0000313" key="3">
    <source>
        <dbReference type="Proteomes" id="UP000034932"/>
    </source>
</evidence>
<gene>
    <name evidence="2" type="ORF">UT19_C0008G0022</name>
</gene>
<dbReference type="Proteomes" id="UP000034932">
    <property type="component" value="Unassembled WGS sequence"/>
</dbReference>
<organism evidence="2 3">
    <name type="scientific">Candidatus Woesebacteria bacterium GW2011_GWB1_39_10b</name>
    <dbReference type="NCBI Taxonomy" id="1618573"/>
    <lineage>
        <taxon>Bacteria</taxon>
        <taxon>Candidatus Woeseibacteriota</taxon>
    </lineage>
</organism>
<dbReference type="AlphaFoldDB" id="A0A0G0LRN5"/>
<dbReference type="Pfam" id="PF18895">
    <property type="entry name" value="T4SS_pilin"/>
    <property type="match status" value="1"/>
</dbReference>
<feature type="transmembrane region" description="Helical" evidence="1">
    <location>
        <begin position="35"/>
        <end position="54"/>
    </location>
</feature>
<name>A0A0G0LRN5_9BACT</name>
<evidence type="ECO:0000256" key="1">
    <source>
        <dbReference type="SAM" id="Phobius"/>
    </source>
</evidence>
<dbReference type="STRING" id="1618573.UT19_C0008G0022"/>
<reference evidence="2 3" key="1">
    <citation type="journal article" date="2015" name="Nature">
        <title>rRNA introns, odd ribosomes, and small enigmatic genomes across a large radiation of phyla.</title>
        <authorList>
            <person name="Brown C.T."/>
            <person name="Hug L.A."/>
            <person name="Thomas B.C."/>
            <person name="Sharon I."/>
            <person name="Castelle C.J."/>
            <person name="Singh A."/>
            <person name="Wilkins M.J."/>
            <person name="Williams K.H."/>
            <person name="Banfield J.F."/>
        </authorList>
    </citation>
    <scope>NUCLEOTIDE SEQUENCE [LARGE SCALE GENOMIC DNA]</scope>
</reference>
<sequence>MKLAQVPIETVCDPPESSFNCVATVGGFEGLFENAIAALLGLAGIALFIMLLVGGFKFITSGGDPKSLESAKNTLTHAIGGIVLVALSYLILRFIGVFTGADVVNFNIN</sequence>
<keyword evidence="1" id="KW-0472">Membrane</keyword>
<dbReference type="InterPro" id="IPR043993">
    <property type="entry name" value="T4SS_pilin"/>
</dbReference>
<keyword evidence="1" id="KW-0812">Transmembrane</keyword>
<accession>A0A0G0LRN5</accession>
<protein>
    <submittedName>
        <fullName evidence="2">Uncharacterized protein</fullName>
    </submittedName>
</protein>
<keyword evidence="1" id="KW-1133">Transmembrane helix</keyword>
<dbReference type="EMBL" id="LBVW01000008">
    <property type="protein sequence ID" value="KKQ93697.1"/>
    <property type="molecule type" value="Genomic_DNA"/>
</dbReference>
<feature type="transmembrane region" description="Helical" evidence="1">
    <location>
        <begin position="75"/>
        <end position="95"/>
    </location>
</feature>
<proteinExistence type="predicted"/>
<evidence type="ECO:0000313" key="2">
    <source>
        <dbReference type="EMBL" id="KKQ93697.1"/>
    </source>
</evidence>
<comment type="caution">
    <text evidence="2">The sequence shown here is derived from an EMBL/GenBank/DDBJ whole genome shotgun (WGS) entry which is preliminary data.</text>
</comment>